<dbReference type="EMBL" id="PYHP01000080">
    <property type="protein sequence ID" value="PUA35584.1"/>
    <property type="molecule type" value="Genomic_DNA"/>
</dbReference>
<dbReference type="Proteomes" id="UP000244184">
    <property type="component" value="Unassembled WGS sequence"/>
</dbReference>
<gene>
    <name evidence="1" type="ORF">C8Z91_29675</name>
</gene>
<name>A0A2T6FUL3_9BACL</name>
<protein>
    <submittedName>
        <fullName evidence="1">Uncharacterized protein</fullName>
    </submittedName>
</protein>
<evidence type="ECO:0000313" key="1">
    <source>
        <dbReference type="EMBL" id="PUA35584.1"/>
    </source>
</evidence>
<proteinExistence type="predicted"/>
<organism evidence="1 2">
    <name type="scientific">Paenibacillus elgii</name>
    <dbReference type="NCBI Taxonomy" id="189691"/>
    <lineage>
        <taxon>Bacteria</taxon>
        <taxon>Bacillati</taxon>
        <taxon>Bacillota</taxon>
        <taxon>Bacilli</taxon>
        <taxon>Bacillales</taxon>
        <taxon>Paenibacillaceae</taxon>
        <taxon>Paenibacillus</taxon>
    </lineage>
</organism>
<comment type="caution">
    <text evidence="1">The sequence shown here is derived from an EMBL/GenBank/DDBJ whole genome shotgun (WGS) entry which is preliminary data.</text>
</comment>
<dbReference type="AlphaFoldDB" id="A0A2T6FUL3"/>
<accession>A0A2T6FUL3</accession>
<evidence type="ECO:0000313" key="2">
    <source>
        <dbReference type="Proteomes" id="UP000244184"/>
    </source>
</evidence>
<sequence length="842" mass="91431">MAYEAKTNWQLDDTVTEQDMNRIEQGIKDVYEASLTKFPPVPVSLKSGPGPQVIESDVAAPLTGLQIKGRTLVNLLGRDGNCEDLSVWGAFQVSQALDSNNKSIGNNAIKLTISTGFTSGSTSTVGARAFSFKAGKYYVAVADIKNGTATNGNFYINGTTAAKGQHIITATDKFYPAWRAYNPAADVSGLSMVLGINGEAGQYAYFDGVRIYEITQSDYNTLDTMTPEQVAAKWPYVDDMKSVYSPYVIKYGENLLPPFTEWITGAKSATYNIIDPYKASITTTIANDNAYFIITKIPVVPNTTYTLNVTLSGGIMYYYENDNDGARISLPTRAGTFITSTNTRYIEVVIKNVNNPADSTQNIGTVTISNPMLNLGPDALLFQPRNDDHLFFPNVNLASNVDGTYDTLFQRDGKYWKQARYRTMELDGKLEWRVGATKYTGFRQVLVPISNGVSGSGTVIKYDGKVLAAGNTNAAADIQALSVDGNLYLSIAAADSGWGDSYTNVTDDEIKAYFYGWKMKQFGQVDAVPYTNGTKEWVSILQPVGSETTTLPTTFAPGYKPYKLQYQLAAATVEEIASEGGITLHEGANQITVGTGMIVRDGIKTVYDGSVHHINNIGSPALSVSRFLYRTLKILEIYEDGKQLKKAVIKMEANAYGIENAHIAGVDFNNAAAYTVTYLALDQYALSCNLLSLEAAHPANMKSVVDTLAAGHADMTARVGALEVTRAQRAQPQWVAPTLMSGWQNADYGGDYQVRYVKDDMGFVHILGLMKGGAIGNPNAPAFILPPGYRPPGVLTIPTLSFDGTKEIPCRVWVRPDGTVVPASGSSALWFTMCLTPFYGAL</sequence>
<dbReference type="RefSeq" id="WP_108534450.1">
    <property type="nucleotide sequence ID" value="NZ_PYHP01000080.1"/>
</dbReference>
<reference evidence="1 2" key="1">
    <citation type="submission" date="2018-03" db="EMBL/GenBank/DDBJ databases">
        <title>Genome sequence of Paenibacillus elgii strain AC13 an antimicrobial compound producing bacteria.</title>
        <authorList>
            <person name="Kurokawa A.S."/>
            <person name="Araujo J.F."/>
            <person name="Costa R.A."/>
            <person name="Ortega D.B."/>
            <person name="Pires A.S."/>
            <person name="Pappas G.J.Jr."/>
            <person name="Franco O.L."/>
            <person name="Barreto C."/>
            <person name="Magalhaes B.S."/>
            <person name="Kruger R.H."/>
        </authorList>
    </citation>
    <scope>NUCLEOTIDE SEQUENCE [LARGE SCALE GENOMIC DNA]</scope>
    <source>
        <strain evidence="1 2">AC13</strain>
    </source>
</reference>